<proteinExistence type="inferred from homology"/>
<organism evidence="6 7">
    <name type="scientific">Anaplasma centrale (strain Israel)</name>
    <name type="common">Anaplasma marginale subsp. centrale (strain Israel)</name>
    <dbReference type="NCBI Taxonomy" id="574556"/>
    <lineage>
        <taxon>Bacteria</taxon>
        <taxon>Pseudomonadati</taxon>
        <taxon>Pseudomonadota</taxon>
        <taxon>Alphaproteobacteria</taxon>
        <taxon>Rickettsiales</taxon>
        <taxon>Anaplasmataceae</taxon>
        <taxon>Anaplasma</taxon>
    </lineage>
</organism>
<dbReference type="PANTHER" id="PTHR34183:SF1">
    <property type="entry name" value="ENDOLYTIC PEPTIDOGLYCAN TRANSGLYCOSYLASE RLPA"/>
    <property type="match status" value="1"/>
</dbReference>
<evidence type="ECO:0000256" key="4">
    <source>
        <dbReference type="RuleBase" id="RU003495"/>
    </source>
</evidence>
<dbReference type="GO" id="GO:0071555">
    <property type="term" value="P:cell wall organization"/>
    <property type="evidence" value="ECO:0007669"/>
    <property type="project" value="UniProtKB-KW"/>
</dbReference>
<dbReference type="InterPro" id="IPR012997">
    <property type="entry name" value="RplA"/>
</dbReference>
<dbReference type="HAMAP" id="MF_02071">
    <property type="entry name" value="RlpA"/>
    <property type="match status" value="1"/>
</dbReference>
<dbReference type="InterPro" id="IPR009009">
    <property type="entry name" value="RlpA-like_DPBB"/>
</dbReference>
<evidence type="ECO:0000256" key="2">
    <source>
        <dbReference type="ARBA" id="ARBA00023316"/>
    </source>
</evidence>
<dbReference type="GO" id="GO:0000270">
    <property type="term" value="P:peptidoglycan metabolic process"/>
    <property type="evidence" value="ECO:0007669"/>
    <property type="project" value="UniProtKB-UniRule"/>
</dbReference>
<dbReference type="KEGG" id="acn:ACIS_00725"/>
<evidence type="ECO:0000256" key="1">
    <source>
        <dbReference type="ARBA" id="ARBA00023239"/>
    </source>
</evidence>
<dbReference type="EMBL" id="CP001759">
    <property type="protein sequence ID" value="ACZ49286.1"/>
    <property type="molecule type" value="Genomic_DNA"/>
</dbReference>
<dbReference type="SUPFAM" id="SSF50685">
    <property type="entry name" value="Barwin-like endoglucanases"/>
    <property type="match status" value="1"/>
</dbReference>
<reference evidence="6 7" key="1">
    <citation type="journal article" date="2010" name="J. Bacteriol.">
        <title>Complete genome sequence of Anaplasma marginale subsp. centrale.</title>
        <authorList>
            <person name="Herndon D.R."/>
            <person name="Palmer G.H."/>
            <person name="Shkap V."/>
            <person name="Knowles D.P. Jr."/>
            <person name="Brayton K.A."/>
        </authorList>
    </citation>
    <scope>NUCLEOTIDE SEQUENCE [LARGE SCALE GENOMIC DNA]</scope>
    <source>
        <strain evidence="6 7">Israel</strain>
    </source>
</reference>
<name>D1AUQ8_ANACI</name>
<dbReference type="EC" id="4.2.2.-" evidence="3"/>
<sequence length="268" mass="29939">MQLFNGIAGILQVDATILTIRAFFATIQARVTLTALLVPQYHLTILSLACFALGFLQGCIASAPKPGYTGAHYKIGRSYAVNGISYKPQYYDHYEEVGIASWYGGDFHNKPTANGDIFSRFLLTAAHKTLPMPSFVEITNLENGKKVIVKVNDRGPFVENRIIDLSEKAATLLGFRDKGIAKVKVLYLGKMSRKMLHEQLSNKMRYAKLEERHRKDLIKAKTSVGYVLRVSEAAHAKKVASGLRRQGVRGVRVLFKAGEYQVHLHCRL</sequence>
<dbReference type="Proteomes" id="UP000000630">
    <property type="component" value="Chromosome"/>
</dbReference>
<dbReference type="CDD" id="cd22268">
    <property type="entry name" value="DPBB_RlpA-like"/>
    <property type="match status" value="1"/>
</dbReference>
<gene>
    <name evidence="3 6" type="primary">rlpA</name>
    <name evidence="6" type="ordered locus">ACIS_00725</name>
</gene>
<keyword evidence="7" id="KW-1185">Reference proteome</keyword>
<dbReference type="PANTHER" id="PTHR34183">
    <property type="entry name" value="ENDOLYTIC PEPTIDOGLYCAN TRANSGLYCOSYLASE RLPA"/>
    <property type="match status" value="1"/>
</dbReference>
<comment type="similarity">
    <text evidence="3 4">Belongs to the RlpA family.</text>
</comment>
<feature type="domain" description="RlpA-like protein double-psi beta-barrel" evidence="5">
    <location>
        <begin position="96"/>
        <end position="185"/>
    </location>
</feature>
<dbReference type="eggNOG" id="COG0797">
    <property type="taxonomic scope" value="Bacteria"/>
</dbReference>
<dbReference type="Gene3D" id="2.40.40.10">
    <property type="entry name" value="RlpA-like domain"/>
    <property type="match status" value="1"/>
</dbReference>
<evidence type="ECO:0000313" key="6">
    <source>
        <dbReference type="EMBL" id="ACZ49286.1"/>
    </source>
</evidence>
<dbReference type="InterPro" id="IPR034718">
    <property type="entry name" value="RlpA"/>
</dbReference>
<dbReference type="NCBIfam" id="TIGR00413">
    <property type="entry name" value="rlpA"/>
    <property type="match status" value="1"/>
</dbReference>
<evidence type="ECO:0000256" key="3">
    <source>
        <dbReference type="HAMAP-Rule" id="MF_02071"/>
    </source>
</evidence>
<dbReference type="STRING" id="574556.ACIS_00725"/>
<comment type="function">
    <text evidence="3">Lytic transglycosylase with a strong preference for naked glycan strands that lack stem peptides.</text>
</comment>
<keyword evidence="2 3" id="KW-0961">Cell wall biogenesis/degradation</keyword>
<dbReference type="Pfam" id="PF03330">
    <property type="entry name" value="DPBB_1"/>
    <property type="match status" value="1"/>
</dbReference>
<dbReference type="InterPro" id="IPR036908">
    <property type="entry name" value="RlpA-like_sf"/>
</dbReference>
<dbReference type="GO" id="GO:0009279">
    <property type="term" value="C:cell outer membrane"/>
    <property type="evidence" value="ECO:0007669"/>
    <property type="project" value="TreeGrafter"/>
</dbReference>
<evidence type="ECO:0000259" key="5">
    <source>
        <dbReference type="Pfam" id="PF03330"/>
    </source>
</evidence>
<keyword evidence="6" id="KW-0449">Lipoprotein</keyword>
<dbReference type="GO" id="GO:0008932">
    <property type="term" value="F:lytic endotransglycosylase activity"/>
    <property type="evidence" value="ECO:0007669"/>
    <property type="project" value="UniProtKB-UniRule"/>
</dbReference>
<accession>D1AUQ8</accession>
<keyword evidence="1 3" id="KW-0456">Lyase</keyword>
<dbReference type="AlphaFoldDB" id="D1AUQ8"/>
<evidence type="ECO:0000313" key="7">
    <source>
        <dbReference type="Proteomes" id="UP000000630"/>
    </source>
</evidence>
<dbReference type="HOGENOM" id="CLU_042923_6_1_5"/>
<protein>
    <recommendedName>
        <fullName evidence="3">Endolytic peptidoglycan transglycosylase RlpA</fullName>
        <ecNumber evidence="3">4.2.2.-</ecNumber>
    </recommendedName>
</protein>